<dbReference type="InterPro" id="IPR021779">
    <property type="entry name" value="DUF3344"/>
</dbReference>
<dbReference type="InterPro" id="IPR003344">
    <property type="entry name" value="Big_1_dom"/>
</dbReference>
<evidence type="ECO:0000259" key="3">
    <source>
        <dbReference type="PROSITE" id="PS51127"/>
    </source>
</evidence>
<dbReference type="InterPro" id="IPR013783">
    <property type="entry name" value="Ig-like_fold"/>
</dbReference>
<dbReference type="PROSITE" id="PS51127">
    <property type="entry name" value="BIG1"/>
    <property type="match status" value="1"/>
</dbReference>
<name>A0A315XJF3_9EURY</name>
<dbReference type="PROSITE" id="PS51257">
    <property type="entry name" value="PROKAR_LIPOPROTEIN"/>
    <property type="match status" value="1"/>
</dbReference>
<reference evidence="4 5" key="1">
    <citation type="submission" date="2017-03" db="EMBL/GenBank/DDBJ databases">
        <title>Genome sequence of Methanobrevibacter thaueri.</title>
        <authorList>
            <person name="Poehlein A."/>
            <person name="Seedorf H."/>
            <person name="Daniel R."/>
        </authorList>
    </citation>
    <scope>NUCLEOTIDE SEQUENCE [LARGE SCALE GENOMIC DNA]</scope>
    <source>
        <strain evidence="4 5">DSM 11995</strain>
    </source>
</reference>
<dbReference type="Pfam" id="PF11824">
    <property type="entry name" value="DUF3344"/>
    <property type="match status" value="2"/>
</dbReference>
<feature type="compositionally biased region" description="Low complexity" evidence="2">
    <location>
        <begin position="66"/>
        <end position="88"/>
    </location>
</feature>
<evidence type="ECO:0000313" key="5">
    <source>
        <dbReference type="Proteomes" id="UP000251717"/>
    </source>
</evidence>
<evidence type="ECO:0000313" key="4">
    <source>
        <dbReference type="EMBL" id="PWB84701.1"/>
    </source>
</evidence>
<accession>A0A315XJF3</accession>
<feature type="region of interest" description="Disordered" evidence="2">
    <location>
        <begin position="66"/>
        <end position="100"/>
    </location>
</feature>
<comment type="similarity">
    <text evidence="1">Belongs to the intimin/invasin family.</text>
</comment>
<sequence>MKKYSLLLIFIFFMMISLSCVVAQDSVNTNDTFQNIDDMAVTEEIDNSKDYYIGLSENDNSSINSNIITDDISSSDEPSSKNTLSSDSSSEKQTQGSAVSVSKISTEYPADYICFPGTFNVLTVTINSDVEDNFTIKLLADNQVVDSLDVQLTAGNQKFKLNDPTIRPIDETTVRGADNKKVNYTVQIYQMDTLITQNSIIADVMYNGYLGKDYAYPKSESWDWSYSTSVKGDVVFYSFNSNTYSGASTGSRSESFNLRLSGGKITESYLYILYNWDHTPDDLNNRFPLLDVSFNNVDISDRLLWSSLDLANMGSTWGALKYGLLGYNITDLTRPDKQNTIVVNRGCSTALYSSSVVTLYEKPGASYKNVYFGNGMDLLYNDYNDGNRPIKADSKVDISMDKVTEAMWYVFAGSAHSRDANLVFNNHTFENVYDGNSETMDMYQANVTSIIKESNNISFVATTTTVVAFHQLLVTTLEDTKVTVSKIATEYSNTAYAGTNNVITASINANYDGNYIVKLLADGNIVSTQTMKLKDSLNEISLIDPTVRVIDESTLAGAINNHVTYTVEVYDENVLLAKSNITVPIRYNGYLNKDFAYPTDDLEFNLNTTVTGNVLIDVLGADAYFGSDELAANKSYEFTLNLPKNSVFVNGLLYISYNYDKTPAGFPVFNMTFNNVDISNRIVGKYRDKTNLGSYGLSWYGVIIYDVSDLIKDGSNSLDLIKVNGTYAALYPPALIGLYNESDGNLKNIYIKNGADILSKTSYNKADRSVNITDNINVNIDKLKSAKWYVFAANAKDNLADLTFNDNVYSNVWSGDNAHSLQYFSSDVTSLIKGSNTVGFISTGGGILALQQILVVEKSKPKVVLTAKDVTMLYTSNQYYSVKVTQDGKALAGKTVKFTVNGKVVSANTDKNGVAKVKLSLNPGKYTVSASYDGIKVTNNVKVNSIIKASNKKVKKSAKKLKIKVSLKKVNGKYLKGKTLKLKINGKTLKAKTNKKGVATFTIKKNILKKLKAGKKYTYKVTYSKDTVSKKLTVKK</sequence>
<dbReference type="EMBL" id="MZGS01000032">
    <property type="protein sequence ID" value="PWB84701.1"/>
    <property type="molecule type" value="Genomic_DNA"/>
</dbReference>
<dbReference type="OrthoDB" id="78465at2157"/>
<dbReference type="InterPro" id="IPR008964">
    <property type="entry name" value="Invasin/intimin_cell_adhesion"/>
</dbReference>
<dbReference type="Proteomes" id="UP000251717">
    <property type="component" value="Unassembled WGS sequence"/>
</dbReference>
<feature type="domain" description="Big-1" evidence="3">
    <location>
        <begin position="853"/>
        <end position="946"/>
    </location>
</feature>
<dbReference type="AlphaFoldDB" id="A0A315XJF3"/>
<dbReference type="SUPFAM" id="SSF49373">
    <property type="entry name" value="Invasin/intimin cell-adhesion fragments"/>
    <property type="match status" value="1"/>
</dbReference>
<evidence type="ECO:0000256" key="2">
    <source>
        <dbReference type="SAM" id="MobiDB-lite"/>
    </source>
</evidence>
<comment type="caution">
    <text evidence="4">The sequence shown here is derived from an EMBL/GenBank/DDBJ whole genome shotgun (WGS) entry which is preliminary data.</text>
</comment>
<feature type="compositionally biased region" description="Polar residues" evidence="2">
    <location>
        <begin position="91"/>
        <end position="100"/>
    </location>
</feature>
<keyword evidence="5" id="KW-1185">Reference proteome</keyword>
<dbReference type="RefSeq" id="WP_116592998.1">
    <property type="nucleotide sequence ID" value="NZ_MZGS01000032.1"/>
</dbReference>
<proteinExistence type="inferred from homology"/>
<protein>
    <recommendedName>
        <fullName evidence="3">Big-1 domain-containing protein</fullName>
    </recommendedName>
</protein>
<gene>
    <name evidence="4" type="ORF">MBBTH_21230</name>
</gene>
<organism evidence="4 5">
    <name type="scientific">Methanobrevibacter thaueri</name>
    <dbReference type="NCBI Taxonomy" id="190975"/>
    <lineage>
        <taxon>Archaea</taxon>
        <taxon>Methanobacteriati</taxon>
        <taxon>Methanobacteriota</taxon>
        <taxon>Methanomada group</taxon>
        <taxon>Methanobacteria</taxon>
        <taxon>Methanobacteriales</taxon>
        <taxon>Methanobacteriaceae</taxon>
        <taxon>Methanobrevibacter</taxon>
    </lineage>
</organism>
<dbReference type="Gene3D" id="2.60.40.10">
    <property type="entry name" value="Immunoglobulins"/>
    <property type="match status" value="1"/>
</dbReference>
<evidence type="ECO:0000256" key="1">
    <source>
        <dbReference type="ARBA" id="ARBA00010116"/>
    </source>
</evidence>